<comment type="subcellular location">
    <subcellularLocation>
        <location evidence="1">Cell membrane</location>
        <topology evidence="1">Single-pass membrane protein</topology>
    </subcellularLocation>
    <subcellularLocation>
        <location evidence="7">Cell membrane</location>
        <topology evidence="7">Single-pass type II membrane protein</topology>
    </subcellularLocation>
</comment>
<accession>A0ABX1TJ83</accession>
<evidence type="ECO:0000256" key="5">
    <source>
        <dbReference type="ARBA" id="ARBA00022989"/>
    </source>
</evidence>
<protein>
    <submittedName>
        <fullName evidence="9">Biopolymer transporter ExbD</fullName>
    </submittedName>
</protein>
<evidence type="ECO:0000256" key="4">
    <source>
        <dbReference type="ARBA" id="ARBA00022692"/>
    </source>
</evidence>
<reference evidence="9 10" key="1">
    <citation type="submission" date="2019-03" db="EMBL/GenBank/DDBJ databases">
        <title>Metabolic reconstructions from genomes of highly enriched 'Candidatus Accumulibacter' and 'Candidatus Competibacter' bioreactor populations.</title>
        <authorList>
            <person name="Annavajhala M.K."/>
            <person name="Welles L."/>
            <person name="Abbas B."/>
            <person name="Sorokin D."/>
            <person name="Park H."/>
            <person name="Van Loosdrecht M."/>
            <person name="Chandran K."/>
        </authorList>
    </citation>
    <scope>NUCLEOTIDE SEQUENCE [LARGE SCALE GENOMIC DNA]</scope>
    <source>
        <strain evidence="9 10">SBR_G</strain>
    </source>
</reference>
<name>A0ABX1TJ83_9GAMM</name>
<keyword evidence="4 7" id="KW-0812">Transmembrane</keyword>
<keyword evidence="7" id="KW-0653">Protein transport</keyword>
<evidence type="ECO:0000256" key="1">
    <source>
        <dbReference type="ARBA" id="ARBA00004162"/>
    </source>
</evidence>
<dbReference type="Gene3D" id="3.30.420.270">
    <property type="match status" value="1"/>
</dbReference>
<feature type="transmembrane region" description="Helical" evidence="8">
    <location>
        <begin position="15"/>
        <end position="35"/>
    </location>
</feature>
<evidence type="ECO:0000256" key="7">
    <source>
        <dbReference type="RuleBase" id="RU003879"/>
    </source>
</evidence>
<keyword evidence="7" id="KW-0813">Transport</keyword>
<organism evidence="9 10">
    <name type="scientific">Candidatus Competibacter phosphatis</name>
    <dbReference type="NCBI Taxonomy" id="221280"/>
    <lineage>
        <taxon>Bacteria</taxon>
        <taxon>Pseudomonadati</taxon>
        <taxon>Pseudomonadota</taxon>
        <taxon>Gammaproteobacteria</taxon>
        <taxon>Candidatus Competibacteraceae</taxon>
        <taxon>Candidatus Competibacter</taxon>
    </lineage>
</organism>
<dbReference type="PANTHER" id="PTHR30558:SF3">
    <property type="entry name" value="BIOPOLYMER TRANSPORT PROTEIN EXBD-RELATED"/>
    <property type="match status" value="1"/>
</dbReference>
<dbReference type="RefSeq" id="WP_169247892.1">
    <property type="nucleotide sequence ID" value="NZ_SPMZ01000015.1"/>
</dbReference>
<sequence length="157" mass="16767">MNLRPRRRDDPELNLVPMIDVVLVLLIFFMIATSLRHESELEIRLPEASSGKSLPDSLASLEVSIDAAGHYSIHGIEGRLLDPTTDVALLREGLLKASGGRELPLKISADGQTPHQAVVTVLEVAGQLGLRQVDIATMNAAPTTVPPPSATNPSPTP</sequence>
<evidence type="ECO:0000313" key="10">
    <source>
        <dbReference type="Proteomes" id="UP000760480"/>
    </source>
</evidence>
<proteinExistence type="inferred from homology"/>
<dbReference type="Proteomes" id="UP000760480">
    <property type="component" value="Unassembled WGS sequence"/>
</dbReference>
<evidence type="ECO:0000256" key="3">
    <source>
        <dbReference type="ARBA" id="ARBA00022475"/>
    </source>
</evidence>
<keyword evidence="5 8" id="KW-1133">Transmembrane helix</keyword>
<keyword evidence="10" id="KW-1185">Reference proteome</keyword>
<comment type="similarity">
    <text evidence="2 7">Belongs to the ExbD/TolR family.</text>
</comment>
<evidence type="ECO:0000256" key="6">
    <source>
        <dbReference type="ARBA" id="ARBA00023136"/>
    </source>
</evidence>
<dbReference type="PANTHER" id="PTHR30558">
    <property type="entry name" value="EXBD MEMBRANE COMPONENT OF PMF-DRIVEN MACROMOLECULE IMPORT SYSTEM"/>
    <property type="match status" value="1"/>
</dbReference>
<keyword evidence="3" id="KW-1003">Cell membrane</keyword>
<comment type="caution">
    <text evidence="9">The sequence shown here is derived from an EMBL/GenBank/DDBJ whole genome shotgun (WGS) entry which is preliminary data.</text>
</comment>
<evidence type="ECO:0000256" key="2">
    <source>
        <dbReference type="ARBA" id="ARBA00005811"/>
    </source>
</evidence>
<dbReference type="EMBL" id="SPMZ01000015">
    <property type="protein sequence ID" value="NMQ18634.1"/>
    <property type="molecule type" value="Genomic_DNA"/>
</dbReference>
<evidence type="ECO:0000256" key="8">
    <source>
        <dbReference type="SAM" id="Phobius"/>
    </source>
</evidence>
<evidence type="ECO:0000313" key="9">
    <source>
        <dbReference type="EMBL" id="NMQ18634.1"/>
    </source>
</evidence>
<dbReference type="InterPro" id="IPR003400">
    <property type="entry name" value="ExbD"/>
</dbReference>
<dbReference type="Pfam" id="PF02472">
    <property type="entry name" value="ExbD"/>
    <property type="match status" value="1"/>
</dbReference>
<keyword evidence="6 8" id="KW-0472">Membrane</keyword>
<gene>
    <name evidence="9" type="ORF">E4P82_05100</name>
</gene>